<keyword evidence="11 24" id="KW-0418">Kinase</keyword>
<gene>
    <name evidence="24" type="ORF">POM88_004933</name>
</gene>
<dbReference type="SMART" id="SM00473">
    <property type="entry name" value="PAN_AP"/>
    <property type="match status" value="1"/>
</dbReference>
<keyword evidence="15" id="KW-1015">Disulfide bond</keyword>
<comment type="subcellular location">
    <subcellularLocation>
        <location evidence="1">Cell membrane</location>
        <topology evidence="1">Single-pass type I membrane protein</topology>
    </subcellularLocation>
</comment>
<dbReference type="PROSITE" id="PS50927">
    <property type="entry name" value="BULB_LECTIN"/>
    <property type="match status" value="1"/>
</dbReference>
<evidence type="ECO:0000256" key="4">
    <source>
        <dbReference type="ARBA" id="ARBA00022527"/>
    </source>
</evidence>
<dbReference type="CDD" id="cd01098">
    <property type="entry name" value="PAN_AP_plant"/>
    <property type="match status" value="1"/>
</dbReference>
<dbReference type="PROSITE" id="PS00107">
    <property type="entry name" value="PROTEIN_KINASE_ATP"/>
    <property type="match status" value="1"/>
</dbReference>
<dbReference type="Pfam" id="PF00954">
    <property type="entry name" value="S_locus_glycop"/>
    <property type="match status" value="1"/>
</dbReference>
<dbReference type="Proteomes" id="UP001237642">
    <property type="component" value="Unassembled WGS sequence"/>
</dbReference>
<evidence type="ECO:0000256" key="20">
    <source>
        <dbReference type="PROSITE-ProRule" id="PRU10141"/>
    </source>
</evidence>
<keyword evidence="17" id="KW-0325">Glycoprotein</keyword>
<accession>A0AAD8JLA1</accession>
<reference evidence="24" key="1">
    <citation type="submission" date="2023-02" db="EMBL/GenBank/DDBJ databases">
        <title>Genome of toxic invasive species Heracleum sosnowskyi carries increased number of genes despite the absence of recent whole-genome duplications.</title>
        <authorList>
            <person name="Schelkunov M."/>
            <person name="Shtratnikova V."/>
            <person name="Makarenko M."/>
            <person name="Klepikova A."/>
            <person name="Omelchenko D."/>
            <person name="Novikova G."/>
            <person name="Obukhova E."/>
            <person name="Bogdanov V."/>
            <person name="Penin A."/>
            <person name="Logacheva M."/>
        </authorList>
    </citation>
    <scope>NUCLEOTIDE SEQUENCE</scope>
    <source>
        <strain evidence="24">Hsosn_3</strain>
        <tissue evidence="24">Leaf</tissue>
    </source>
</reference>
<proteinExistence type="predicted"/>
<feature type="transmembrane region" description="Helical" evidence="21">
    <location>
        <begin position="457"/>
        <end position="480"/>
    </location>
</feature>
<evidence type="ECO:0000313" key="24">
    <source>
        <dbReference type="EMBL" id="KAK1405328.1"/>
    </source>
</evidence>
<dbReference type="InterPro" id="IPR017441">
    <property type="entry name" value="Protein_kinase_ATP_BS"/>
</dbReference>
<reference evidence="24" key="2">
    <citation type="submission" date="2023-05" db="EMBL/GenBank/DDBJ databases">
        <authorList>
            <person name="Schelkunov M.I."/>
        </authorList>
    </citation>
    <scope>NUCLEOTIDE SEQUENCE</scope>
    <source>
        <strain evidence="24">Hsosn_3</strain>
        <tissue evidence="24">Leaf</tissue>
    </source>
</reference>
<comment type="catalytic activity">
    <reaction evidence="19">
        <text>L-seryl-[protein] + ATP = O-phospho-L-seryl-[protein] + ADP + H(+)</text>
        <dbReference type="Rhea" id="RHEA:17989"/>
        <dbReference type="Rhea" id="RHEA-COMP:9863"/>
        <dbReference type="Rhea" id="RHEA-COMP:11604"/>
        <dbReference type="ChEBI" id="CHEBI:15378"/>
        <dbReference type="ChEBI" id="CHEBI:29999"/>
        <dbReference type="ChEBI" id="CHEBI:30616"/>
        <dbReference type="ChEBI" id="CHEBI:83421"/>
        <dbReference type="ChEBI" id="CHEBI:456216"/>
        <dbReference type="EC" id="2.7.11.1"/>
    </reaction>
</comment>
<feature type="binding site" evidence="20">
    <location>
        <position position="538"/>
    </location>
    <ligand>
        <name>ATP</name>
        <dbReference type="ChEBI" id="CHEBI:30616"/>
    </ligand>
</feature>
<keyword evidence="8" id="KW-0732">Signal</keyword>
<evidence type="ECO:0000256" key="11">
    <source>
        <dbReference type="ARBA" id="ARBA00022777"/>
    </source>
</evidence>
<evidence type="ECO:0000256" key="15">
    <source>
        <dbReference type="ARBA" id="ARBA00023157"/>
    </source>
</evidence>
<dbReference type="GO" id="GO:0005886">
    <property type="term" value="C:plasma membrane"/>
    <property type="evidence" value="ECO:0007669"/>
    <property type="project" value="UniProtKB-SubCell"/>
</dbReference>
<dbReference type="GO" id="GO:0005524">
    <property type="term" value="F:ATP binding"/>
    <property type="evidence" value="ECO:0007669"/>
    <property type="project" value="UniProtKB-UniRule"/>
</dbReference>
<dbReference type="Gene3D" id="2.90.10.10">
    <property type="entry name" value="Bulb-type lectin domain"/>
    <property type="match status" value="1"/>
</dbReference>
<dbReference type="InterPro" id="IPR001480">
    <property type="entry name" value="Bulb-type_lectin_dom"/>
</dbReference>
<organism evidence="24 25">
    <name type="scientific">Heracleum sosnowskyi</name>
    <dbReference type="NCBI Taxonomy" id="360622"/>
    <lineage>
        <taxon>Eukaryota</taxon>
        <taxon>Viridiplantae</taxon>
        <taxon>Streptophyta</taxon>
        <taxon>Embryophyta</taxon>
        <taxon>Tracheophyta</taxon>
        <taxon>Spermatophyta</taxon>
        <taxon>Magnoliopsida</taxon>
        <taxon>eudicotyledons</taxon>
        <taxon>Gunneridae</taxon>
        <taxon>Pentapetalae</taxon>
        <taxon>asterids</taxon>
        <taxon>campanulids</taxon>
        <taxon>Apiales</taxon>
        <taxon>Apiaceae</taxon>
        <taxon>Apioideae</taxon>
        <taxon>apioid superclade</taxon>
        <taxon>Tordylieae</taxon>
        <taxon>Tordyliinae</taxon>
        <taxon>Heracleum</taxon>
    </lineage>
</organism>
<evidence type="ECO:0000256" key="21">
    <source>
        <dbReference type="SAM" id="Phobius"/>
    </source>
</evidence>
<dbReference type="SUPFAM" id="SSF51110">
    <property type="entry name" value="alpha-D-mannose-specific plant lectins"/>
    <property type="match status" value="1"/>
</dbReference>
<dbReference type="EC" id="2.7.11.1" evidence="2"/>
<evidence type="ECO:0000256" key="3">
    <source>
        <dbReference type="ARBA" id="ARBA00022475"/>
    </source>
</evidence>
<evidence type="ECO:0000256" key="9">
    <source>
        <dbReference type="ARBA" id="ARBA00022734"/>
    </source>
</evidence>
<keyword evidence="14 21" id="KW-0472">Membrane</keyword>
<dbReference type="Gene3D" id="3.30.200.20">
    <property type="entry name" value="Phosphorylase Kinase, domain 1"/>
    <property type="match status" value="1"/>
</dbReference>
<dbReference type="GO" id="GO:0048544">
    <property type="term" value="P:recognition of pollen"/>
    <property type="evidence" value="ECO:0007669"/>
    <property type="project" value="InterPro"/>
</dbReference>
<evidence type="ECO:0000256" key="18">
    <source>
        <dbReference type="ARBA" id="ARBA00047899"/>
    </source>
</evidence>
<dbReference type="SUPFAM" id="SSF56112">
    <property type="entry name" value="Protein kinase-like (PK-like)"/>
    <property type="match status" value="1"/>
</dbReference>
<dbReference type="InterPro" id="IPR036426">
    <property type="entry name" value="Bulb-type_lectin_dom_sf"/>
</dbReference>
<feature type="domain" description="Bulb-type lectin" evidence="22">
    <location>
        <begin position="50"/>
        <end position="173"/>
    </location>
</feature>
<keyword evidence="10 20" id="KW-0547">Nucleotide-binding</keyword>
<evidence type="ECO:0000259" key="23">
    <source>
        <dbReference type="PROSITE" id="PS50948"/>
    </source>
</evidence>
<evidence type="ECO:0000256" key="14">
    <source>
        <dbReference type="ARBA" id="ARBA00023136"/>
    </source>
</evidence>
<keyword evidence="16 24" id="KW-0675">Receptor</keyword>
<keyword evidence="4" id="KW-0723">Serine/threonine-protein kinase</keyword>
<dbReference type="AlphaFoldDB" id="A0AAD8JLA1"/>
<dbReference type="Pfam" id="PF01453">
    <property type="entry name" value="B_lectin"/>
    <property type="match status" value="1"/>
</dbReference>
<evidence type="ECO:0000256" key="7">
    <source>
        <dbReference type="ARBA" id="ARBA00022692"/>
    </source>
</evidence>
<keyword evidence="3" id="KW-1003">Cell membrane</keyword>
<evidence type="ECO:0000256" key="2">
    <source>
        <dbReference type="ARBA" id="ARBA00012513"/>
    </source>
</evidence>
<dbReference type="PROSITE" id="PS50948">
    <property type="entry name" value="PAN"/>
    <property type="match status" value="1"/>
</dbReference>
<protein>
    <recommendedName>
        <fullName evidence="2">non-specific serine/threonine protein kinase</fullName>
        <ecNumber evidence="2">2.7.11.1</ecNumber>
    </recommendedName>
</protein>
<dbReference type="InterPro" id="IPR011009">
    <property type="entry name" value="Kinase-like_dom_sf"/>
</dbReference>
<dbReference type="EMBL" id="JAUIZM010000001">
    <property type="protein sequence ID" value="KAK1405328.1"/>
    <property type="molecule type" value="Genomic_DNA"/>
</dbReference>
<evidence type="ECO:0000256" key="17">
    <source>
        <dbReference type="ARBA" id="ARBA00023180"/>
    </source>
</evidence>
<dbReference type="InterPro" id="IPR000858">
    <property type="entry name" value="S_locus_glycoprot_dom"/>
</dbReference>
<dbReference type="InterPro" id="IPR003609">
    <property type="entry name" value="Pan_app"/>
</dbReference>
<keyword evidence="5" id="KW-0597">Phosphoprotein</keyword>
<evidence type="ECO:0000256" key="10">
    <source>
        <dbReference type="ARBA" id="ARBA00022741"/>
    </source>
</evidence>
<keyword evidence="6" id="KW-0808">Transferase</keyword>
<evidence type="ECO:0000256" key="5">
    <source>
        <dbReference type="ARBA" id="ARBA00022553"/>
    </source>
</evidence>
<evidence type="ECO:0000256" key="1">
    <source>
        <dbReference type="ARBA" id="ARBA00004251"/>
    </source>
</evidence>
<evidence type="ECO:0000259" key="22">
    <source>
        <dbReference type="PROSITE" id="PS50927"/>
    </source>
</evidence>
<dbReference type="PANTHER" id="PTHR32444:SF247">
    <property type="entry name" value="OS01G0958200 PROTEIN"/>
    <property type="match status" value="1"/>
</dbReference>
<sequence length="672" mass="76089">MDINAFMYVLSTASPPVSNNMYLRSKKTSLYLLVLLLFVLFFETRLNEGTNVITIGQTLSGNETISSENGTFELGFFTPGKSQNYYIGIWYKSFANKTVVWVANRNHPVLNPYNSKLKLFPNGNLVLLDESRIQIWSSNSPSETDNTTLAILFDNGNFMTRDIQDSSNVIWQSFDYPTDTWLPGGGKVGYNKIKKEKIYLTPWKNAEDPAPSIFSLELEPNRTSHNLMYNRTIQYWSTGEWTGTNFVVVPEIDRNSYIKNLKYISNVNESKFTYDIGFPKILTRFMIDVTGQLRQFIFREGQWVGFWAWPGQCEVLKFCGAFGTCNQLEEPYCNCLQGYEPKVSMNWALGEYTDGCIRRSSFKCGVGRGEDTFLSIKKMRFSFQDTGDAHSLDVESDKECKSPCLRNCSCTGYVFDGGKCVVWNGEVYNFQELVPDDSRGGVFRVRITESEMASKTIVWVVVGVIGGSLVLLGMVTIVTFQLRKRKLGEYNGEAGGMMLFKYKDIRKSTKDFSEKLGEGGFGSVFKGTLPNSTDIAVKRLKNLKQGEKQFRAEIGKRGRRNMELLDDGDYFPALVADKISKGEEVLMQFLDRKLEGKADSSEVTRACKVACWCIQDNEKNRPSMGLVIQLLEGTTEVGIPPYPWFLRGFTKENEYQSIVDPPSTFCTTSSNT</sequence>
<dbReference type="Gene3D" id="1.10.510.10">
    <property type="entry name" value="Transferase(Phosphotransferase) domain 1"/>
    <property type="match status" value="1"/>
</dbReference>
<evidence type="ECO:0000256" key="12">
    <source>
        <dbReference type="ARBA" id="ARBA00022840"/>
    </source>
</evidence>
<feature type="domain" description="Apple" evidence="23">
    <location>
        <begin position="364"/>
        <end position="446"/>
    </location>
</feature>
<keyword evidence="7 21" id="KW-0812">Transmembrane</keyword>
<dbReference type="PANTHER" id="PTHR32444">
    <property type="entry name" value="BULB-TYPE LECTIN DOMAIN-CONTAINING PROTEIN"/>
    <property type="match status" value="1"/>
</dbReference>
<evidence type="ECO:0000313" key="25">
    <source>
        <dbReference type="Proteomes" id="UP001237642"/>
    </source>
</evidence>
<keyword evidence="25" id="KW-1185">Reference proteome</keyword>
<evidence type="ECO:0000256" key="8">
    <source>
        <dbReference type="ARBA" id="ARBA00022729"/>
    </source>
</evidence>
<dbReference type="GO" id="GO:0004674">
    <property type="term" value="F:protein serine/threonine kinase activity"/>
    <property type="evidence" value="ECO:0007669"/>
    <property type="project" value="UniProtKB-KW"/>
</dbReference>
<evidence type="ECO:0000256" key="13">
    <source>
        <dbReference type="ARBA" id="ARBA00022989"/>
    </source>
</evidence>
<dbReference type="SMART" id="SM00108">
    <property type="entry name" value="B_lectin"/>
    <property type="match status" value="1"/>
</dbReference>
<keyword evidence="12 20" id="KW-0067">ATP-binding</keyword>
<evidence type="ECO:0000256" key="16">
    <source>
        <dbReference type="ARBA" id="ARBA00023170"/>
    </source>
</evidence>
<keyword evidence="13 21" id="KW-1133">Transmembrane helix</keyword>
<dbReference type="Pfam" id="PF08276">
    <property type="entry name" value="PAN_2"/>
    <property type="match status" value="1"/>
</dbReference>
<dbReference type="CDD" id="cd00028">
    <property type="entry name" value="B_lectin"/>
    <property type="match status" value="1"/>
</dbReference>
<name>A0AAD8JLA1_9APIA</name>
<evidence type="ECO:0000256" key="6">
    <source>
        <dbReference type="ARBA" id="ARBA00022679"/>
    </source>
</evidence>
<comment type="catalytic activity">
    <reaction evidence="18">
        <text>L-threonyl-[protein] + ATP = O-phospho-L-threonyl-[protein] + ADP + H(+)</text>
        <dbReference type="Rhea" id="RHEA:46608"/>
        <dbReference type="Rhea" id="RHEA-COMP:11060"/>
        <dbReference type="Rhea" id="RHEA-COMP:11605"/>
        <dbReference type="ChEBI" id="CHEBI:15378"/>
        <dbReference type="ChEBI" id="CHEBI:30013"/>
        <dbReference type="ChEBI" id="CHEBI:30616"/>
        <dbReference type="ChEBI" id="CHEBI:61977"/>
        <dbReference type="ChEBI" id="CHEBI:456216"/>
        <dbReference type="EC" id="2.7.11.1"/>
    </reaction>
</comment>
<evidence type="ECO:0000256" key="19">
    <source>
        <dbReference type="ARBA" id="ARBA00048679"/>
    </source>
</evidence>
<dbReference type="FunFam" id="2.90.10.10:FF:000009">
    <property type="entry name" value="Receptor-like serine/threonine-protein kinase SD1-8"/>
    <property type="match status" value="1"/>
</dbReference>
<dbReference type="GO" id="GO:0030246">
    <property type="term" value="F:carbohydrate binding"/>
    <property type="evidence" value="ECO:0007669"/>
    <property type="project" value="UniProtKB-KW"/>
</dbReference>
<keyword evidence="9" id="KW-0430">Lectin</keyword>
<comment type="caution">
    <text evidence="24">The sequence shown here is derived from an EMBL/GenBank/DDBJ whole genome shotgun (WGS) entry which is preliminary data.</text>
</comment>